<dbReference type="GO" id="GO:0009507">
    <property type="term" value="C:chloroplast"/>
    <property type="evidence" value="ECO:0007669"/>
    <property type="project" value="TreeGrafter"/>
</dbReference>
<dbReference type="FunFam" id="1.50.10.160:FF:000001">
    <property type="entry name" value="Ent-copalyl diphosphate synthase"/>
    <property type="match status" value="1"/>
</dbReference>
<dbReference type="SFLD" id="SFLDG01014">
    <property type="entry name" value="Terpene_Cyclase_Like_1_N-term"/>
    <property type="match status" value="1"/>
</dbReference>
<evidence type="ECO:0000259" key="5">
    <source>
        <dbReference type="Pfam" id="PF03936"/>
    </source>
</evidence>
<dbReference type="FunFam" id="1.50.10.130:FF:000002">
    <property type="entry name" value="Ent-copalyl diphosphate synthase, chloroplastic"/>
    <property type="match status" value="1"/>
</dbReference>
<dbReference type="InterPro" id="IPR005630">
    <property type="entry name" value="Terpene_synthase_metal-bd"/>
</dbReference>
<proteinExistence type="predicted"/>
<sequence>MATPLSFHLSHMTPSPYATPSAKSCYPFNFYLQSSHNCLRGTRPLRIVESKHLKISRGLKPICSGTQEFVDEVSLDNVPSFVWLETIKNDEVDEEAIQKVLITNEIRRKIHAIKLILGTLEDGEITISAYDTAWVALVKNVDDENLPQFPSCLEWISNNQLPDGSWGDPQLFEAHDRILNTLACVVALTSWNLHPHKCDKGLAFLKRNLQKLQDVNAEHMPIGFEVAFPSLLDTARSLNIEVPYDSPILKHIFAMRDLKLKKIPKEVLHKLPTTLLHSLEGMPNLDWNQLIKLQSQDGSLLFSPSSTAYALMQTKDEKALKYLDKTVKRFNGGVPNVFPVDLFEHIWIVDRLDRLGISRYFQSEIKDCASYVSRYWTEKGICWARNSEVQDIDDTAMGFRLLRLHGHQASPNVLEHFKKNDEFFCFSGQSTQAVTGMFNLFRASQVLFQGEKILEDAKNFSAKFLTEKRAANELLDKWIITKDLPGEVGYALDVPWYASLPRLETRFYIEQYGGSNDVWIGKTLYRMPYVNNDIYLELAKLDYTNCQAVHVTELGKIQRWYSESGLEGFGLSKTSLEFAYFIAAASIFEPERSQERLAWAKTTALVETLKSFIKDEETRTAFVDRFNNTINQRNYSNKKLNKNNREDQLLQILLANIDYLGFDMFRSNGREVSHSLIQIWQEWLSSWENEGNGSQREAELIVQTINLTAGYWSEELKFNPQFQRLLQVTNRVCYELRSYQSNKAHDSGSGNLSTTTTPQIESDMQELVQLVLQNTSDGLHSNIKNSFFTVARSFYYAAYCDPETINSHVKKVLFQEVI</sequence>
<name>A0AAN9QGH5_CANGL</name>
<evidence type="ECO:0000313" key="6">
    <source>
        <dbReference type="EMBL" id="KAK7336755.1"/>
    </source>
</evidence>
<dbReference type="SUPFAM" id="SSF48576">
    <property type="entry name" value="Terpenoid synthases"/>
    <property type="match status" value="1"/>
</dbReference>
<dbReference type="Gene3D" id="1.50.10.160">
    <property type="match status" value="1"/>
</dbReference>
<dbReference type="PANTHER" id="PTHR31739:SF27">
    <property type="entry name" value="COPALYLDIPHOSPHATE SYNTHASE"/>
    <property type="match status" value="1"/>
</dbReference>
<reference evidence="6 7" key="1">
    <citation type="submission" date="2024-01" db="EMBL/GenBank/DDBJ databases">
        <title>The genomes of 5 underutilized Papilionoideae crops provide insights into root nodulation and disease resistanc.</title>
        <authorList>
            <person name="Jiang F."/>
        </authorList>
    </citation>
    <scope>NUCLEOTIDE SEQUENCE [LARGE SCALE GENOMIC DNA]</scope>
    <source>
        <strain evidence="6">LVBAO_FW01</strain>
        <tissue evidence="6">Leaves</tissue>
    </source>
</reference>
<dbReference type="GO" id="GO:0010333">
    <property type="term" value="F:terpene synthase activity"/>
    <property type="evidence" value="ECO:0007669"/>
    <property type="project" value="InterPro"/>
</dbReference>
<dbReference type="GO" id="GO:0009686">
    <property type="term" value="P:gibberellin biosynthetic process"/>
    <property type="evidence" value="ECO:0007669"/>
    <property type="project" value="TreeGrafter"/>
</dbReference>
<dbReference type="InterPro" id="IPR008930">
    <property type="entry name" value="Terpenoid_cyclase/PrenylTrfase"/>
</dbReference>
<gene>
    <name evidence="6" type="ORF">VNO77_17302</name>
</gene>
<keyword evidence="3" id="KW-0460">Magnesium</keyword>
<dbReference type="Pfam" id="PF01397">
    <property type="entry name" value="Terpene_synth"/>
    <property type="match status" value="1"/>
</dbReference>
<dbReference type="GO" id="GO:0000287">
    <property type="term" value="F:magnesium ion binding"/>
    <property type="evidence" value="ECO:0007669"/>
    <property type="project" value="InterPro"/>
</dbReference>
<dbReference type="Gene3D" id="1.10.600.10">
    <property type="entry name" value="Farnesyl Diphosphate Synthase"/>
    <property type="match status" value="1"/>
</dbReference>
<dbReference type="SUPFAM" id="SSF48239">
    <property type="entry name" value="Terpenoid cyclases/Protein prenyltransferases"/>
    <property type="match status" value="2"/>
</dbReference>
<accession>A0AAN9QGH5</accession>
<comment type="caution">
    <text evidence="6">The sequence shown here is derived from an EMBL/GenBank/DDBJ whole genome shotgun (WGS) entry which is preliminary data.</text>
</comment>
<keyword evidence="7" id="KW-1185">Reference proteome</keyword>
<feature type="domain" description="Terpene synthase metal-binding" evidence="5">
    <location>
        <begin position="568"/>
        <end position="690"/>
    </location>
</feature>
<dbReference type="InterPro" id="IPR001906">
    <property type="entry name" value="Terpene_synth_N"/>
</dbReference>
<organism evidence="6 7">
    <name type="scientific">Canavalia gladiata</name>
    <name type="common">Sword bean</name>
    <name type="synonym">Dolichos gladiatus</name>
    <dbReference type="NCBI Taxonomy" id="3824"/>
    <lineage>
        <taxon>Eukaryota</taxon>
        <taxon>Viridiplantae</taxon>
        <taxon>Streptophyta</taxon>
        <taxon>Embryophyta</taxon>
        <taxon>Tracheophyta</taxon>
        <taxon>Spermatophyta</taxon>
        <taxon>Magnoliopsida</taxon>
        <taxon>eudicotyledons</taxon>
        <taxon>Gunneridae</taxon>
        <taxon>Pentapetalae</taxon>
        <taxon>rosids</taxon>
        <taxon>fabids</taxon>
        <taxon>Fabales</taxon>
        <taxon>Fabaceae</taxon>
        <taxon>Papilionoideae</taxon>
        <taxon>50 kb inversion clade</taxon>
        <taxon>NPAAA clade</taxon>
        <taxon>indigoferoid/millettioid clade</taxon>
        <taxon>Phaseoleae</taxon>
        <taxon>Canavalia</taxon>
    </lineage>
</organism>
<evidence type="ECO:0000256" key="1">
    <source>
        <dbReference type="ARBA" id="ARBA00001946"/>
    </source>
</evidence>
<dbReference type="SFLD" id="SFLDG01605">
    <property type="entry name" value="Terpene_Cyclase_Like_1_N-term"/>
    <property type="match status" value="1"/>
</dbReference>
<dbReference type="PANTHER" id="PTHR31739">
    <property type="entry name" value="ENT-COPALYL DIPHOSPHATE SYNTHASE, CHLOROPLASTIC"/>
    <property type="match status" value="1"/>
</dbReference>
<evidence type="ECO:0000259" key="4">
    <source>
        <dbReference type="Pfam" id="PF01397"/>
    </source>
</evidence>
<feature type="domain" description="Terpene synthase N-terminal" evidence="4">
    <location>
        <begin position="286"/>
        <end position="492"/>
    </location>
</feature>
<dbReference type="InterPro" id="IPR050148">
    <property type="entry name" value="Terpene_synthase-like"/>
</dbReference>
<evidence type="ECO:0000256" key="3">
    <source>
        <dbReference type="ARBA" id="ARBA00022842"/>
    </source>
</evidence>
<dbReference type="Proteomes" id="UP001367508">
    <property type="component" value="Unassembled WGS sequence"/>
</dbReference>
<dbReference type="InterPro" id="IPR036965">
    <property type="entry name" value="Terpene_synth_N_sf"/>
</dbReference>
<dbReference type="AlphaFoldDB" id="A0AAN9QGH5"/>
<evidence type="ECO:0000313" key="7">
    <source>
        <dbReference type="Proteomes" id="UP001367508"/>
    </source>
</evidence>
<protein>
    <submittedName>
        <fullName evidence="6">Uncharacterized protein</fullName>
    </submittedName>
</protein>
<dbReference type="InterPro" id="IPR008949">
    <property type="entry name" value="Isoprenoid_synthase_dom_sf"/>
</dbReference>
<keyword evidence="2" id="KW-0479">Metal-binding</keyword>
<dbReference type="Pfam" id="PF03936">
    <property type="entry name" value="Terpene_synth_C"/>
    <property type="match status" value="1"/>
</dbReference>
<dbReference type="EMBL" id="JAYMYQ010000004">
    <property type="protein sequence ID" value="KAK7336755.1"/>
    <property type="molecule type" value="Genomic_DNA"/>
</dbReference>
<comment type="cofactor">
    <cofactor evidence="1">
        <name>Mg(2+)</name>
        <dbReference type="ChEBI" id="CHEBI:18420"/>
    </cofactor>
</comment>
<evidence type="ECO:0000256" key="2">
    <source>
        <dbReference type="ARBA" id="ARBA00022723"/>
    </source>
</evidence>
<dbReference type="Gene3D" id="1.50.10.130">
    <property type="entry name" value="Terpene synthase, N-terminal domain"/>
    <property type="match status" value="1"/>
</dbReference>